<dbReference type="Proteomes" id="UP000469943">
    <property type="component" value="Unassembled WGS sequence"/>
</dbReference>
<accession>A0A7K3TCG3</accession>
<name>A0A7K3TCG3_9BIFI</name>
<gene>
    <name evidence="1" type="ORF">GFD24_06325</name>
</gene>
<evidence type="ECO:0000313" key="2">
    <source>
        <dbReference type="Proteomes" id="UP000469943"/>
    </source>
</evidence>
<sequence>MDDTTAAGYPSRLQKQFDQIGRIMPKFTIRPFVPFRNRARDQWGVPCDCRLIEHKWDDSAGMVRDQRWGSGNGWAFDISGLRRCAPCNNHCLADLFLRYTAVDDGRIVPDWDASHQYFSAMRLDDLESRNMLAKPRGRREKGVVALVEERSGLVLPLPSGCVVSWLYFGDGSGVEIAVYDGIAMRDRMNRYPEYFDTEVVLNEDDVERDIAGCLDVIEKLEQGFFTQDDLLNNMPRYPFAQSHGGNTNLKERN</sequence>
<proteinExistence type="predicted"/>
<dbReference type="AlphaFoldDB" id="A0A7K3TCG3"/>
<reference evidence="1 2" key="1">
    <citation type="submission" date="2019-10" db="EMBL/GenBank/DDBJ databases">
        <title>Bifidobacterium from non-human primates.</title>
        <authorList>
            <person name="Modesto M."/>
        </authorList>
    </citation>
    <scope>NUCLEOTIDE SEQUENCE [LARGE SCALE GENOMIC DNA]</scope>
    <source>
        <strain evidence="1 2">TREM</strain>
    </source>
</reference>
<comment type="caution">
    <text evidence="1">The sequence shown here is derived from an EMBL/GenBank/DDBJ whole genome shotgun (WGS) entry which is preliminary data.</text>
</comment>
<evidence type="ECO:0000313" key="1">
    <source>
        <dbReference type="EMBL" id="NEG71830.1"/>
    </source>
</evidence>
<dbReference type="EMBL" id="WHZX01000004">
    <property type="protein sequence ID" value="NEG71830.1"/>
    <property type="molecule type" value="Genomic_DNA"/>
</dbReference>
<organism evidence="1 2">
    <name type="scientific">Bifidobacterium ramosum</name>
    <dbReference type="NCBI Taxonomy" id="1798158"/>
    <lineage>
        <taxon>Bacteria</taxon>
        <taxon>Bacillati</taxon>
        <taxon>Actinomycetota</taxon>
        <taxon>Actinomycetes</taxon>
        <taxon>Bifidobacteriales</taxon>
        <taxon>Bifidobacteriaceae</taxon>
        <taxon>Bifidobacterium</taxon>
    </lineage>
</organism>
<dbReference type="RefSeq" id="WP_163146861.1">
    <property type="nucleotide sequence ID" value="NZ_WBSM01000011.1"/>
</dbReference>
<protein>
    <submittedName>
        <fullName evidence="1">Uncharacterized protein</fullName>
    </submittedName>
</protein>